<dbReference type="AlphaFoldDB" id="A0A366XUS6"/>
<sequence length="255" mass="27467">MLVEYIVAIVALVALEILLSVDNAAVLAVMVKHLPKEQQAKALKYGLAGAVVFRFACFFIIGLLMKWWFIQALGALYLLYIGIKGLAAGEADEEDGEKQSKAGFWPTVLKVEVMDIVFAIDSMLAAIAFAVGLKELGWFKIGGLDAGHFGVIMIGGLLGVVAIRYAATGLLKVMETRPNLEKAAYGLVTLVGVKLLIITLAHPGFHDTTGITFVTDHFAHGALVKGIFWAFMLIIVLAGWFTGAKKLDESISKEA</sequence>
<dbReference type="Pfam" id="PF03741">
    <property type="entry name" value="TerC"/>
    <property type="match status" value="1"/>
</dbReference>
<evidence type="ECO:0000256" key="6">
    <source>
        <dbReference type="SAM" id="Phobius"/>
    </source>
</evidence>
<keyword evidence="5 6" id="KW-0472">Membrane</keyword>
<evidence type="ECO:0000313" key="7">
    <source>
        <dbReference type="EMBL" id="RBW67893.1"/>
    </source>
</evidence>
<feature type="transmembrane region" description="Helical" evidence="6">
    <location>
        <begin position="6"/>
        <end position="30"/>
    </location>
</feature>
<comment type="similarity">
    <text evidence="2">Belongs to the TerC family.</text>
</comment>
<keyword evidence="3 6" id="KW-0812">Transmembrane</keyword>
<evidence type="ECO:0000256" key="5">
    <source>
        <dbReference type="ARBA" id="ARBA00023136"/>
    </source>
</evidence>
<dbReference type="NCBIfam" id="TIGR03716">
    <property type="entry name" value="R_switched_YkoY"/>
    <property type="match status" value="1"/>
</dbReference>
<comment type="caution">
    <text evidence="7">The sequence shown here is derived from an EMBL/GenBank/DDBJ whole genome shotgun (WGS) entry which is preliminary data.</text>
</comment>
<feature type="transmembrane region" description="Helical" evidence="6">
    <location>
        <begin position="151"/>
        <end position="171"/>
    </location>
</feature>
<dbReference type="OrthoDB" id="9806211at2"/>
<evidence type="ECO:0000256" key="1">
    <source>
        <dbReference type="ARBA" id="ARBA00004141"/>
    </source>
</evidence>
<protein>
    <recommendedName>
        <fullName evidence="9">TerC family protein</fullName>
    </recommendedName>
</protein>
<proteinExistence type="inferred from homology"/>
<dbReference type="Proteomes" id="UP000253314">
    <property type="component" value="Unassembled WGS sequence"/>
</dbReference>
<feature type="transmembrane region" description="Helical" evidence="6">
    <location>
        <begin position="108"/>
        <end position="131"/>
    </location>
</feature>
<dbReference type="InterPro" id="IPR005496">
    <property type="entry name" value="Integral_membrane_TerC"/>
</dbReference>
<evidence type="ECO:0000313" key="8">
    <source>
        <dbReference type="Proteomes" id="UP000253314"/>
    </source>
</evidence>
<feature type="transmembrane region" description="Helical" evidence="6">
    <location>
        <begin position="42"/>
        <end position="61"/>
    </location>
</feature>
<keyword evidence="8" id="KW-1185">Reference proteome</keyword>
<dbReference type="InterPro" id="IPR022493">
    <property type="entry name" value="CHP03716_TM_YkoY"/>
</dbReference>
<dbReference type="RefSeq" id="WP_113807859.1">
    <property type="nucleotide sequence ID" value="NZ_QOCW01000028.1"/>
</dbReference>
<evidence type="ECO:0000256" key="4">
    <source>
        <dbReference type="ARBA" id="ARBA00022989"/>
    </source>
</evidence>
<evidence type="ECO:0008006" key="9">
    <source>
        <dbReference type="Google" id="ProtNLM"/>
    </source>
</evidence>
<comment type="subcellular location">
    <subcellularLocation>
        <location evidence="1">Membrane</location>
        <topology evidence="1">Multi-pass membrane protein</topology>
    </subcellularLocation>
</comment>
<evidence type="ECO:0000256" key="2">
    <source>
        <dbReference type="ARBA" id="ARBA00007511"/>
    </source>
</evidence>
<reference evidence="7 8" key="1">
    <citation type="submission" date="2018-07" db="EMBL/GenBank/DDBJ databases">
        <title>Lottiidibacillus patelloidae gen. nov., sp. nov., isolated from the intestinal tract of a marine limpet and the reclassification of B. taeanensis BH030017T, B. algicola KMM 3737T and B. hwajinpoensis SW-72T as genus Lottiidibacillus.</title>
        <authorList>
            <person name="Liu R."/>
            <person name="Huang Z."/>
        </authorList>
    </citation>
    <scope>NUCLEOTIDE SEQUENCE [LARGE SCALE GENOMIC DNA]</scope>
    <source>
        <strain evidence="7 8">BH030017</strain>
    </source>
</reference>
<evidence type="ECO:0000256" key="3">
    <source>
        <dbReference type="ARBA" id="ARBA00022692"/>
    </source>
</evidence>
<keyword evidence="4 6" id="KW-1133">Transmembrane helix</keyword>
<accession>A0A366XUS6</accession>
<feature type="transmembrane region" description="Helical" evidence="6">
    <location>
        <begin position="183"/>
        <end position="202"/>
    </location>
</feature>
<gene>
    <name evidence="7" type="ORF">DS031_19615</name>
</gene>
<feature type="transmembrane region" description="Helical" evidence="6">
    <location>
        <begin position="222"/>
        <end position="243"/>
    </location>
</feature>
<dbReference type="EMBL" id="QOCW01000028">
    <property type="protein sequence ID" value="RBW67893.1"/>
    <property type="molecule type" value="Genomic_DNA"/>
</dbReference>
<name>A0A366XUS6_9BACI</name>
<dbReference type="PANTHER" id="PTHR30238:SF4">
    <property type="entry name" value="SLL1022 PROTEIN"/>
    <property type="match status" value="1"/>
</dbReference>
<dbReference type="GO" id="GO:0016020">
    <property type="term" value="C:membrane"/>
    <property type="evidence" value="ECO:0007669"/>
    <property type="project" value="UniProtKB-SubCell"/>
</dbReference>
<organism evidence="7 8">
    <name type="scientific">Bacillus taeanensis</name>
    <dbReference type="NCBI Taxonomy" id="273032"/>
    <lineage>
        <taxon>Bacteria</taxon>
        <taxon>Bacillati</taxon>
        <taxon>Bacillota</taxon>
        <taxon>Bacilli</taxon>
        <taxon>Bacillales</taxon>
        <taxon>Bacillaceae</taxon>
        <taxon>Bacillus</taxon>
    </lineage>
</organism>
<dbReference type="PANTHER" id="PTHR30238">
    <property type="entry name" value="MEMBRANE BOUND PREDICTED REDOX MODULATOR"/>
    <property type="match status" value="1"/>
</dbReference>